<accession>A0A1T4X7I8</accession>
<dbReference type="AlphaFoldDB" id="A0A1T4X7I8"/>
<comment type="similarity">
    <text evidence="1">Belongs to the YciI family.</text>
</comment>
<sequence length="128" mass="14298">MVTNTPNEYLVLSRGQWDPEASKERIQQTIDDFYLWIEAMVAEGKMKTGQRLAHTGKTVSRHGITDGPFGETKEIIGGYWFVVASSLEEAAEYMQGNPTIQLGLAFELRPLELERASAYRASNENGEG</sequence>
<name>A0A1T4X7I8_9BACT</name>
<organism evidence="3 4">
    <name type="scientific">Prosthecobacter debontii</name>
    <dbReference type="NCBI Taxonomy" id="48467"/>
    <lineage>
        <taxon>Bacteria</taxon>
        <taxon>Pseudomonadati</taxon>
        <taxon>Verrucomicrobiota</taxon>
        <taxon>Verrucomicrobiia</taxon>
        <taxon>Verrucomicrobiales</taxon>
        <taxon>Verrucomicrobiaceae</taxon>
        <taxon>Prosthecobacter</taxon>
    </lineage>
</organism>
<dbReference type="SUPFAM" id="SSF54909">
    <property type="entry name" value="Dimeric alpha+beta barrel"/>
    <property type="match status" value="1"/>
</dbReference>
<dbReference type="Gene3D" id="3.30.70.1060">
    <property type="entry name" value="Dimeric alpha+beta barrel"/>
    <property type="match status" value="1"/>
</dbReference>
<dbReference type="PANTHER" id="PTHR35174">
    <property type="entry name" value="BLL7171 PROTEIN-RELATED"/>
    <property type="match status" value="1"/>
</dbReference>
<dbReference type="EMBL" id="FUYE01000003">
    <property type="protein sequence ID" value="SKA85516.1"/>
    <property type="molecule type" value="Genomic_DNA"/>
</dbReference>
<evidence type="ECO:0000256" key="1">
    <source>
        <dbReference type="ARBA" id="ARBA00007689"/>
    </source>
</evidence>
<reference evidence="4" key="1">
    <citation type="submission" date="2017-02" db="EMBL/GenBank/DDBJ databases">
        <authorList>
            <person name="Varghese N."/>
            <person name="Submissions S."/>
        </authorList>
    </citation>
    <scope>NUCLEOTIDE SEQUENCE [LARGE SCALE GENOMIC DNA]</scope>
    <source>
        <strain evidence="4">ATCC 700200</strain>
    </source>
</reference>
<dbReference type="STRING" id="48467.SAMN02745166_01160"/>
<gene>
    <name evidence="3" type="ORF">SAMN02745166_01160</name>
</gene>
<dbReference type="Pfam" id="PF03795">
    <property type="entry name" value="YCII"/>
    <property type="match status" value="1"/>
</dbReference>
<dbReference type="OrthoDB" id="9807535at2"/>
<keyword evidence="4" id="KW-1185">Reference proteome</keyword>
<protein>
    <submittedName>
        <fullName evidence="3">Uncharacterized conserved protein</fullName>
    </submittedName>
</protein>
<feature type="domain" description="YCII-related" evidence="2">
    <location>
        <begin position="20"/>
        <end position="107"/>
    </location>
</feature>
<dbReference type="Proteomes" id="UP000190774">
    <property type="component" value="Unassembled WGS sequence"/>
</dbReference>
<evidence type="ECO:0000313" key="3">
    <source>
        <dbReference type="EMBL" id="SKA85516.1"/>
    </source>
</evidence>
<dbReference type="InterPro" id="IPR005545">
    <property type="entry name" value="YCII"/>
</dbReference>
<dbReference type="RefSeq" id="WP_078812365.1">
    <property type="nucleotide sequence ID" value="NZ_FUYE01000003.1"/>
</dbReference>
<proteinExistence type="inferred from homology"/>
<evidence type="ECO:0000313" key="4">
    <source>
        <dbReference type="Proteomes" id="UP000190774"/>
    </source>
</evidence>
<evidence type="ECO:0000259" key="2">
    <source>
        <dbReference type="Pfam" id="PF03795"/>
    </source>
</evidence>
<dbReference type="InterPro" id="IPR011008">
    <property type="entry name" value="Dimeric_a/b-barrel"/>
</dbReference>